<reference evidence="7 8" key="1">
    <citation type="submission" date="2019-03" db="EMBL/GenBank/DDBJ databases">
        <title>Genomic Encyclopedia of Type Strains, Phase IV (KMG-IV): sequencing the most valuable type-strain genomes for metagenomic binning, comparative biology and taxonomic classification.</title>
        <authorList>
            <person name="Goeker M."/>
        </authorList>
    </citation>
    <scope>NUCLEOTIDE SEQUENCE [LARGE SCALE GENOMIC DNA]</scope>
    <source>
        <strain evidence="7 8">DSM 25903</strain>
    </source>
</reference>
<feature type="domain" description="SAF" evidence="6">
    <location>
        <begin position="191"/>
        <end position="253"/>
    </location>
</feature>
<keyword evidence="7" id="KW-0282">Flagellum</keyword>
<dbReference type="Pfam" id="PF13144">
    <property type="entry name" value="ChapFlgA"/>
    <property type="match status" value="1"/>
</dbReference>
<evidence type="ECO:0000259" key="6">
    <source>
        <dbReference type="SMART" id="SM00858"/>
    </source>
</evidence>
<feature type="region of interest" description="Disordered" evidence="4">
    <location>
        <begin position="310"/>
        <end position="330"/>
    </location>
</feature>
<dbReference type="PANTHER" id="PTHR36307">
    <property type="entry name" value="FLAGELLA BASAL BODY P-RING FORMATION PROTEIN FLGA"/>
    <property type="match status" value="1"/>
</dbReference>
<keyword evidence="7" id="KW-0969">Cilium</keyword>
<keyword evidence="8" id="KW-1185">Reference proteome</keyword>
<proteinExistence type="predicted"/>
<dbReference type="Proteomes" id="UP000295122">
    <property type="component" value="Unassembled WGS sequence"/>
</dbReference>
<dbReference type="Gene3D" id="2.30.30.760">
    <property type="match status" value="1"/>
</dbReference>
<dbReference type="InterPro" id="IPR013974">
    <property type="entry name" value="SAF"/>
</dbReference>
<evidence type="ECO:0000256" key="3">
    <source>
        <dbReference type="ARBA" id="ARBA00022764"/>
    </source>
</evidence>
<dbReference type="CDD" id="cd11614">
    <property type="entry name" value="SAF_CpaB_FlgA_like"/>
    <property type="match status" value="1"/>
</dbReference>
<dbReference type="EMBL" id="SNZR01000014">
    <property type="protein sequence ID" value="TDR88904.1"/>
    <property type="molecule type" value="Genomic_DNA"/>
</dbReference>
<dbReference type="Gene3D" id="3.90.1210.10">
    <property type="entry name" value="Antifreeze-like/N-acetylneuraminic acid synthase C-terminal domain"/>
    <property type="match status" value="1"/>
</dbReference>
<dbReference type="SMART" id="SM00858">
    <property type="entry name" value="SAF"/>
    <property type="match status" value="1"/>
</dbReference>
<dbReference type="InterPro" id="IPR039246">
    <property type="entry name" value="Flagellar_FlgA"/>
</dbReference>
<evidence type="ECO:0000313" key="8">
    <source>
        <dbReference type="Proteomes" id="UP000295122"/>
    </source>
</evidence>
<dbReference type="InterPro" id="IPR017585">
    <property type="entry name" value="SAF_FlgA"/>
</dbReference>
<organism evidence="7 8">
    <name type="scientific">Enterovirga rhinocerotis</name>
    <dbReference type="NCBI Taxonomy" id="1339210"/>
    <lineage>
        <taxon>Bacteria</taxon>
        <taxon>Pseudomonadati</taxon>
        <taxon>Pseudomonadota</taxon>
        <taxon>Alphaproteobacteria</taxon>
        <taxon>Hyphomicrobiales</taxon>
        <taxon>Methylobacteriaceae</taxon>
        <taxon>Enterovirga</taxon>
    </lineage>
</organism>
<keyword evidence="3" id="KW-0574">Periplasm</keyword>
<dbReference type="GO" id="GO:0044780">
    <property type="term" value="P:bacterial-type flagellum assembly"/>
    <property type="evidence" value="ECO:0007669"/>
    <property type="project" value="InterPro"/>
</dbReference>
<keyword evidence="2 5" id="KW-0732">Signal</keyword>
<evidence type="ECO:0000256" key="2">
    <source>
        <dbReference type="ARBA" id="ARBA00022729"/>
    </source>
</evidence>
<evidence type="ECO:0000256" key="4">
    <source>
        <dbReference type="SAM" id="MobiDB-lite"/>
    </source>
</evidence>
<keyword evidence="7" id="KW-0966">Cell projection</keyword>
<evidence type="ECO:0000256" key="1">
    <source>
        <dbReference type="ARBA" id="ARBA00004418"/>
    </source>
</evidence>
<accession>A0A4R7BT28</accession>
<dbReference type="NCBIfam" id="TIGR03170">
    <property type="entry name" value="flgA_cterm"/>
    <property type="match status" value="1"/>
</dbReference>
<protein>
    <submittedName>
        <fullName evidence="7">Flagella basal body P-ring formation protein FlgA</fullName>
    </submittedName>
</protein>
<comment type="caution">
    <text evidence="7">The sequence shown here is derived from an EMBL/GenBank/DDBJ whole genome shotgun (WGS) entry which is preliminary data.</text>
</comment>
<evidence type="ECO:0000256" key="5">
    <source>
        <dbReference type="SAM" id="SignalP"/>
    </source>
</evidence>
<dbReference type="OrthoDB" id="5323072at2"/>
<dbReference type="GO" id="GO:0042597">
    <property type="term" value="C:periplasmic space"/>
    <property type="evidence" value="ECO:0007669"/>
    <property type="project" value="UniProtKB-SubCell"/>
</dbReference>
<dbReference type="RefSeq" id="WP_133772188.1">
    <property type="nucleotide sequence ID" value="NZ_SNZR01000014.1"/>
</dbReference>
<evidence type="ECO:0000313" key="7">
    <source>
        <dbReference type="EMBL" id="TDR88904.1"/>
    </source>
</evidence>
<name>A0A4R7BT28_9HYPH</name>
<gene>
    <name evidence="7" type="ORF">EV668_3389</name>
</gene>
<comment type="subcellular location">
    <subcellularLocation>
        <location evidence="1">Periplasm</location>
    </subcellularLocation>
</comment>
<dbReference type="PANTHER" id="PTHR36307:SF1">
    <property type="entry name" value="FLAGELLA BASAL BODY P-RING FORMATION PROTEIN FLGA"/>
    <property type="match status" value="1"/>
</dbReference>
<sequence>MTTVLTRPLVSLATVAALLSAGAAFAAGPMLRGDITASADTLTVGDLIENAPPALADAPLFRAPALGATGTIQTRRIQAAAEALGIAIQSGGRVQILVTRAARRIGPDEIEAAIRKRLAAEHGLDPASTGIVLDGPAPVLAAPPTLTGEAIASEIAFDRRTRRVFASVWLGPSPAERRAQIRIGGSVVDLIEVAVATRPLERGQELKAGDITIERRPRDTIGADAQHDGGPLAGRIVRRTAAAGTVLRPADFAKPELVGRGDVVTAVYEAPGVALALRVRATESGSLGETIAVVNPHSKKTLQAIVTGPGRVSVGPAAPGRVASAARTTP</sequence>
<dbReference type="AlphaFoldDB" id="A0A4R7BT28"/>
<feature type="signal peptide" evidence="5">
    <location>
        <begin position="1"/>
        <end position="26"/>
    </location>
</feature>
<feature type="chain" id="PRO_5020751009" evidence="5">
    <location>
        <begin position="27"/>
        <end position="330"/>
    </location>
</feature>